<dbReference type="GO" id="GO:0006284">
    <property type="term" value="P:base-excision repair"/>
    <property type="evidence" value="ECO:0007669"/>
    <property type="project" value="InterPro"/>
</dbReference>
<accession>A0A6J7HP02</accession>
<dbReference type="EMBL" id="CAEZYK010000106">
    <property type="protein sequence ID" value="CAB4733256.1"/>
    <property type="molecule type" value="Genomic_DNA"/>
</dbReference>
<evidence type="ECO:0000313" key="13">
    <source>
        <dbReference type="EMBL" id="CAB4987059.1"/>
    </source>
</evidence>
<feature type="domain" description="Uracil-DNA glycosylase-like" evidence="10">
    <location>
        <begin position="52"/>
        <end position="223"/>
    </location>
</feature>
<gene>
    <name evidence="11" type="ORF">UFOPK2683_01416</name>
    <name evidence="12" type="ORF">UFOPK3605_01506</name>
    <name evidence="13" type="ORF">UFOPK3897_01498</name>
    <name evidence="14" type="ORF">UFOPK4121_01754</name>
</gene>
<keyword evidence="6" id="KW-0411">Iron-sulfur</keyword>
<dbReference type="PANTHER" id="PTHR33693:SF3">
    <property type="entry name" value="TYPE-5 URACIL-DNA GLYCOSYLASE"/>
    <property type="match status" value="1"/>
</dbReference>
<keyword evidence="2" id="KW-0479">Metal-binding</keyword>
<evidence type="ECO:0000256" key="1">
    <source>
        <dbReference type="ARBA" id="ARBA00022485"/>
    </source>
</evidence>
<dbReference type="GO" id="GO:0004844">
    <property type="term" value="F:uracil DNA N-glycosylase activity"/>
    <property type="evidence" value="ECO:0007669"/>
    <property type="project" value="InterPro"/>
</dbReference>
<evidence type="ECO:0000256" key="8">
    <source>
        <dbReference type="ARBA" id="ARBA00023779"/>
    </source>
</evidence>
<evidence type="ECO:0000313" key="11">
    <source>
        <dbReference type="EMBL" id="CAB4733256.1"/>
    </source>
</evidence>
<keyword evidence="4" id="KW-0378">Hydrolase</keyword>
<dbReference type="SUPFAM" id="SSF52141">
    <property type="entry name" value="Uracil-DNA glycosylase-like"/>
    <property type="match status" value="1"/>
</dbReference>
<proteinExistence type="inferred from homology"/>
<evidence type="ECO:0000256" key="6">
    <source>
        <dbReference type="ARBA" id="ARBA00023014"/>
    </source>
</evidence>
<dbReference type="PANTHER" id="PTHR33693">
    <property type="entry name" value="TYPE-5 URACIL-DNA GLYCOSYLASE"/>
    <property type="match status" value="1"/>
</dbReference>
<dbReference type="CDD" id="cd10031">
    <property type="entry name" value="UDG-F5_TTUDGB_like"/>
    <property type="match status" value="1"/>
</dbReference>
<dbReference type="Gene3D" id="3.40.470.10">
    <property type="entry name" value="Uracil-DNA glycosylase-like domain"/>
    <property type="match status" value="1"/>
</dbReference>
<protein>
    <recommendedName>
        <fullName evidence="9">Type-5 uracil-DNA glycosylase</fullName>
    </recommendedName>
</protein>
<comment type="similarity">
    <text evidence="8">Belongs to the uracil-DNA glycosylase (UDG) superfamily. Type 5 (UDGb) family.</text>
</comment>
<evidence type="ECO:0000313" key="14">
    <source>
        <dbReference type="EMBL" id="CAB5034659.1"/>
    </source>
</evidence>
<dbReference type="EMBL" id="CAFBMM010000115">
    <property type="protein sequence ID" value="CAB4917880.1"/>
    <property type="molecule type" value="Genomic_DNA"/>
</dbReference>
<keyword evidence="5" id="KW-0408">Iron</keyword>
<keyword evidence="1" id="KW-0004">4Fe-4S</keyword>
<evidence type="ECO:0000256" key="5">
    <source>
        <dbReference type="ARBA" id="ARBA00023004"/>
    </source>
</evidence>
<dbReference type="SMART" id="SM00987">
    <property type="entry name" value="UreE_C"/>
    <property type="match status" value="1"/>
</dbReference>
<evidence type="ECO:0000259" key="10">
    <source>
        <dbReference type="SMART" id="SM00986"/>
    </source>
</evidence>
<reference evidence="12" key="1">
    <citation type="submission" date="2020-05" db="EMBL/GenBank/DDBJ databases">
        <authorList>
            <person name="Chiriac C."/>
            <person name="Salcher M."/>
            <person name="Ghai R."/>
            <person name="Kavagutti S V."/>
        </authorList>
    </citation>
    <scope>NUCLEOTIDE SEQUENCE</scope>
</reference>
<dbReference type="InterPro" id="IPR036895">
    <property type="entry name" value="Uracil-DNA_glycosylase-like_sf"/>
</dbReference>
<evidence type="ECO:0000256" key="4">
    <source>
        <dbReference type="ARBA" id="ARBA00022801"/>
    </source>
</evidence>
<evidence type="ECO:0000256" key="7">
    <source>
        <dbReference type="ARBA" id="ARBA00023204"/>
    </source>
</evidence>
<dbReference type="EMBL" id="CAFBPQ010000119">
    <property type="protein sequence ID" value="CAB5034659.1"/>
    <property type="molecule type" value="Genomic_DNA"/>
</dbReference>
<dbReference type="GO" id="GO:0051539">
    <property type="term" value="F:4 iron, 4 sulfur cluster binding"/>
    <property type="evidence" value="ECO:0007669"/>
    <property type="project" value="UniProtKB-KW"/>
</dbReference>
<organism evidence="12">
    <name type="scientific">freshwater metagenome</name>
    <dbReference type="NCBI Taxonomy" id="449393"/>
    <lineage>
        <taxon>unclassified sequences</taxon>
        <taxon>metagenomes</taxon>
        <taxon>ecological metagenomes</taxon>
    </lineage>
</organism>
<keyword evidence="7" id="KW-0234">DNA repair</keyword>
<dbReference type="AlphaFoldDB" id="A0A6J7HP02"/>
<evidence type="ECO:0000256" key="2">
    <source>
        <dbReference type="ARBA" id="ARBA00022723"/>
    </source>
</evidence>
<dbReference type="GO" id="GO:0033958">
    <property type="term" value="F:DNA-deoxyinosine glycosylase activity"/>
    <property type="evidence" value="ECO:0007669"/>
    <property type="project" value="InterPro"/>
</dbReference>
<dbReference type="EMBL" id="CAFBOF010000051">
    <property type="protein sequence ID" value="CAB4987059.1"/>
    <property type="molecule type" value="Genomic_DNA"/>
</dbReference>
<dbReference type="InterPro" id="IPR044147">
    <property type="entry name" value="UdgB-like"/>
</dbReference>
<evidence type="ECO:0000256" key="3">
    <source>
        <dbReference type="ARBA" id="ARBA00022763"/>
    </source>
</evidence>
<dbReference type="Pfam" id="PF03167">
    <property type="entry name" value="UDG"/>
    <property type="match status" value="1"/>
</dbReference>
<dbReference type="InterPro" id="IPR005122">
    <property type="entry name" value="Uracil-DNA_glycosylase-like"/>
</dbReference>
<sequence>MEVMLTTSEVDQIQADVANCRACPRLVKWREKIALEKRSAFRHDIYWGKAVPGFGDESAQILIVGLAPGAHGANRTGRMFTGDRSGDWLYGALHRAGLANQPNSDRIDDGLLLNNVYISAAVHCAPPDNKPTPAERDRCSPFLARELKALTEVKVIIALGNFAYESLWRQLSSQNLLLPKPRPKFSHGLEILLPKIILLGSYHPSQQNTFTGRLTEPMFDEIFSRAIDLVNK</sequence>
<dbReference type="InterPro" id="IPR051536">
    <property type="entry name" value="UDG_Type-4/5"/>
</dbReference>
<dbReference type="GO" id="GO:0046872">
    <property type="term" value="F:metal ion binding"/>
    <property type="evidence" value="ECO:0007669"/>
    <property type="project" value="UniProtKB-KW"/>
</dbReference>
<evidence type="ECO:0000313" key="12">
    <source>
        <dbReference type="EMBL" id="CAB4917880.1"/>
    </source>
</evidence>
<name>A0A6J7HP02_9ZZZZ</name>
<dbReference type="SMART" id="SM00986">
    <property type="entry name" value="UDG"/>
    <property type="match status" value="1"/>
</dbReference>
<evidence type="ECO:0000256" key="9">
    <source>
        <dbReference type="ARBA" id="ARBA00023887"/>
    </source>
</evidence>
<keyword evidence="3" id="KW-0227">DNA damage</keyword>